<dbReference type="AlphaFoldDB" id="A0A5S9M8M5"/>
<dbReference type="Proteomes" id="UP000464658">
    <property type="component" value="Chromosome"/>
</dbReference>
<dbReference type="InterPro" id="IPR027797">
    <property type="entry name" value="PT-TG_dom"/>
</dbReference>
<dbReference type="PANTHER" id="PTHR34976">
    <property type="entry name" value="RIBONUCLEASE YQCG-RELATED"/>
    <property type="match status" value="1"/>
</dbReference>
<reference evidence="4 5" key="1">
    <citation type="submission" date="2019-12" db="EMBL/GenBank/DDBJ databases">
        <title>Full genome sequence of a Bacillus safensis strain isolated from commercially available natto in Indonesia.</title>
        <authorList>
            <person name="Yoshida M."/>
            <person name="Uomi M."/>
            <person name="Waturangi D."/>
            <person name="Ekaputri J.J."/>
            <person name="Setiamarga D.H.E."/>
        </authorList>
    </citation>
    <scope>NUCLEOTIDE SEQUENCE [LARGE SCALE GENOMIC DNA]</scope>
    <source>
        <strain evidence="4 5">IDN1</strain>
    </source>
</reference>
<proteinExistence type="predicted"/>
<protein>
    <recommendedName>
        <fullName evidence="3">Pre-toxin TG domain-containing protein</fullName>
    </recommendedName>
</protein>
<accession>A0A5S9M8M5</accession>
<dbReference type="Pfam" id="PF14449">
    <property type="entry name" value="PT-TG"/>
    <property type="match status" value="1"/>
</dbReference>
<dbReference type="GO" id="GO:0005576">
    <property type="term" value="C:extracellular region"/>
    <property type="evidence" value="ECO:0007669"/>
    <property type="project" value="UniProtKB-SubCell"/>
</dbReference>
<keyword evidence="2" id="KW-0964">Secreted</keyword>
<evidence type="ECO:0000313" key="5">
    <source>
        <dbReference type="Proteomes" id="UP000464658"/>
    </source>
</evidence>
<dbReference type="PANTHER" id="PTHR34976:SF2">
    <property type="entry name" value="TYPE VII SECRETION SYSTEM PROTEIN ESSD"/>
    <property type="match status" value="1"/>
</dbReference>
<organism evidence="4 5">
    <name type="scientific">Bacillus safensis</name>
    <dbReference type="NCBI Taxonomy" id="561879"/>
    <lineage>
        <taxon>Bacteria</taxon>
        <taxon>Bacillati</taxon>
        <taxon>Bacillota</taxon>
        <taxon>Bacilli</taxon>
        <taxon>Bacillales</taxon>
        <taxon>Bacillaceae</taxon>
        <taxon>Bacillus</taxon>
    </lineage>
</organism>
<dbReference type="InterPro" id="IPR051768">
    <property type="entry name" value="Bact_secretion_toxin"/>
</dbReference>
<sequence length="258" mass="28277">MNEKKTVKELRELDQNLKDEYALSETEQQATMALYAEMMNATNDGKAISPMNFDKKAYQNSDIYKAKSDIEKQTSEYLKIKKNKKKPERLRRNKKPSPTALGMKKALDYGGNIVNELTGVNDAKRAATGVDPITGEELTAGQRVAAGGMAAAGYIPIVGWAGRIFKGGKKVYKTTQATSAAVRAVDIYKTSQKSFDALKTSQKGLYGLTATNGFSEAITGRDMFGNKISKEQQEASMNAALGMLFAVWGERVSWEDGD</sequence>
<evidence type="ECO:0000259" key="3">
    <source>
        <dbReference type="Pfam" id="PF14449"/>
    </source>
</evidence>
<evidence type="ECO:0000313" key="4">
    <source>
        <dbReference type="EMBL" id="BBP89857.1"/>
    </source>
</evidence>
<gene>
    <name evidence="4" type="ORF">BsIDN1_34750</name>
</gene>
<name>A0A5S9M8M5_BACIA</name>
<evidence type="ECO:0000256" key="1">
    <source>
        <dbReference type="ARBA" id="ARBA00004613"/>
    </source>
</evidence>
<feature type="domain" description="Pre-toxin TG" evidence="3">
    <location>
        <begin position="104"/>
        <end position="169"/>
    </location>
</feature>
<comment type="subcellular location">
    <subcellularLocation>
        <location evidence="1">Secreted</location>
    </subcellularLocation>
</comment>
<evidence type="ECO:0000256" key="2">
    <source>
        <dbReference type="ARBA" id="ARBA00022525"/>
    </source>
</evidence>
<dbReference type="EMBL" id="AP021906">
    <property type="protein sequence ID" value="BBP89857.1"/>
    <property type="molecule type" value="Genomic_DNA"/>
</dbReference>